<dbReference type="InterPro" id="IPR000305">
    <property type="entry name" value="GIY-YIG_endonuc"/>
</dbReference>
<evidence type="ECO:0000313" key="2">
    <source>
        <dbReference type="EMBL" id="WGT48472.1"/>
    </source>
</evidence>
<keyword evidence="3" id="KW-1185">Reference proteome</keyword>
<evidence type="ECO:0000313" key="3">
    <source>
        <dbReference type="Proteomes" id="UP001244136"/>
    </source>
</evidence>
<accession>A0ABY8Q2H1</accession>
<dbReference type="EMBL" id="CP123967">
    <property type="protein sequence ID" value="WGT48472.1"/>
    <property type="molecule type" value="Genomic_DNA"/>
</dbReference>
<dbReference type="Proteomes" id="UP001244136">
    <property type="component" value="Chromosome"/>
</dbReference>
<dbReference type="PROSITE" id="PS50164">
    <property type="entry name" value="GIY_YIG"/>
    <property type="match status" value="1"/>
</dbReference>
<reference evidence="2 3" key="1">
    <citation type="journal article" date="2008" name="Int. J. Syst. Evol. Microbiol.">
        <title>Tessaracoccus flavescens sp. nov., isolated from marine sediment.</title>
        <authorList>
            <person name="Lee D.W."/>
            <person name="Lee S.D."/>
        </authorList>
    </citation>
    <scope>NUCLEOTIDE SEQUENCE [LARGE SCALE GENOMIC DNA]</scope>
    <source>
        <strain evidence="2 3">T21</strain>
    </source>
</reference>
<name>A0ABY8Q2H1_9ACTN</name>
<feature type="domain" description="GIY-YIG" evidence="1">
    <location>
        <begin position="15"/>
        <end position="108"/>
    </location>
</feature>
<proteinExistence type="predicted"/>
<sequence>MADDLRIPGEVAAVLRYYVYALRDPRDGRVFYIGKGIGDRINAHTREAGKDPASERAKLRTILDIEATGQPVELLFLRTGIDDEATAFIVEQAVIDAFHADGQPLTNLVRGHDSGALGLAALPEVIARHRADPCPPINQPLIMVKIQKGWRPDSNPQQIYDQTRGHWKIAGWVRDRAHYCLGVAHGIVRGAYRIDTWFPSQMPTDQGQNRWGFTGHPASELDHVIGTQVRDVFGGRVMYRRYLDGYPGAQPDQSPNEHA</sequence>
<gene>
    <name evidence="2" type="ORF">QH948_06960</name>
</gene>
<dbReference type="Pfam" id="PF22945">
    <property type="entry name" value="LEM-3_GIY-YIG"/>
    <property type="match status" value="1"/>
</dbReference>
<organism evidence="2 3">
    <name type="scientific">Tessaracoccus lacteus</name>
    <dbReference type="NCBI Taxonomy" id="3041766"/>
    <lineage>
        <taxon>Bacteria</taxon>
        <taxon>Bacillati</taxon>
        <taxon>Actinomycetota</taxon>
        <taxon>Actinomycetes</taxon>
        <taxon>Propionibacteriales</taxon>
        <taxon>Propionibacteriaceae</taxon>
        <taxon>Tessaracoccus</taxon>
    </lineage>
</organism>
<dbReference type="RefSeq" id="WP_281146097.1">
    <property type="nucleotide sequence ID" value="NZ_CP123967.1"/>
</dbReference>
<protein>
    <recommendedName>
        <fullName evidence="1">GIY-YIG domain-containing protein</fullName>
    </recommendedName>
</protein>
<evidence type="ECO:0000259" key="1">
    <source>
        <dbReference type="PROSITE" id="PS50164"/>
    </source>
</evidence>
<dbReference type="CDD" id="cd10440">
    <property type="entry name" value="GIY-YIG_COG3680"/>
    <property type="match status" value="1"/>
</dbReference>